<accession>A0ABW0W8L6</accession>
<dbReference type="InterPro" id="IPR038501">
    <property type="entry name" value="Spore_GerAC_C_sf"/>
</dbReference>
<evidence type="ECO:0000313" key="10">
    <source>
        <dbReference type="EMBL" id="MFC5652675.1"/>
    </source>
</evidence>
<dbReference type="NCBIfam" id="TIGR02887">
    <property type="entry name" value="spore_ger_x_C"/>
    <property type="match status" value="1"/>
</dbReference>
<sequence length="404" mass="44878">MSRWVRFLLAISVAVTSVTLAGCWDLMELNKASLITGIAIEPGHKGKLKATVEIMNASEAQAHQPGKGVAPSIVQAMEGNTLAEILFRLNEKLDRQLVISHARIIVFDERLARLGISQYMDSIQRSRYVREDVLILICQAAHASGVMKILFPRGSYSSLKIQSQIESYRDAWGGVPASRLFDFNQGLLAEGRELIMGAVTIKGKADKGMDTKSIQTVTPKSLVEISGTAVFRGDVLLGFLNTDESRMVMMASNQLKATTVSVPLEDKEKYAAIRLLRTRAHMQVSMIKGTPRIKLSINGEGIIGGVDMAEHLTEVSGYQHLEELTESYVKQQMTAVIQNVQHKFGVDIFGFGEQLYRWHFKQFKPVAADWNELFAKAPVTVKVKIALRRAELKTDHIKKEELGP</sequence>
<gene>
    <name evidence="10" type="ORF">ACFPYJ_26865</name>
</gene>
<keyword evidence="5" id="KW-0472">Membrane</keyword>
<dbReference type="Gene3D" id="3.30.300.210">
    <property type="entry name" value="Nutrient germinant receptor protein C, domain 3"/>
    <property type="match status" value="1"/>
</dbReference>
<proteinExistence type="inferred from homology"/>
<evidence type="ECO:0000256" key="5">
    <source>
        <dbReference type="ARBA" id="ARBA00023136"/>
    </source>
</evidence>
<dbReference type="InterPro" id="IPR046953">
    <property type="entry name" value="Spore_GerAC-like_C"/>
</dbReference>
<feature type="domain" description="Spore germination protein N-terminal" evidence="9">
    <location>
        <begin position="26"/>
        <end position="200"/>
    </location>
</feature>
<keyword evidence="11" id="KW-1185">Reference proteome</keyword>
<dbReference type="EMBL" id="JBHSOW010000103">
    <property type="protein sequence ID" value="MFC5652675.1"/>
    <property type="molecule type" value="Genomic_DNA"/>
</dbReference>
<evidence type="ECO:0000256" key="1">
    <source>
        <dbReference type="ARBA" id="ARBA00004635"/>
    </source>
</evidence>
<evidence type="ECO:0000259" key="8">
    <source>
        <dbReference type="Pfam" id="PF05504"/>
    </source>
</evidence>
<dbReference type="Pfam" id="PF05504">
    <property type="entry name" value="Spore_GerAC"/>
    <property type="match status" value="1"/>
</dbReference>
<dbReference type="InterPro" id="IPR057336">
    <property type="entry name" value="GerAC_N"/>
</dbReference>
<dbReference type="Pfam" id="PF25198">
    <property type="entry name" value="Spore_GerAC_N"/>
    <property type="match status" value="1"/>
</dbReference>
<protein>
    <submittedName>
        <fullName evidence="10">Ger(X)C family spore germination protein</fullName>
    </submittedName>
</protein>
<keyword evidence="4" id="KW-0732">Signal</keyword>
<dbReference type="Proteomes" id="UP001596047">
    <property type="component" value="Unassembled WGS sequence"/>
</dbReference>
<evidence type="ECO:0000256" key="2">
    <source>
        <dbReference type="ARBA" id="ARBA00007886"/>
    </source>
</evidence>
<name>A0ABW0W8L6_9BACL</name>
<feature type="domain" description="Spore germination GerAC-like C-terminal" evidence="8">
    <location>
        <begin position="226"/>
        <end position="389"/>
    </location>
</feature>
<evidence type="ECO:0000313" key="11">
    <source>
        <dbReference type="Proteomes" id="UP001596047"/>
    </source>
</evidence>
<reference evidence="11" key="1">
    <citation type="journal article" date="2019" name="Int. J. Syst. Evol. Microbiol.">
        <title>The Global Catalogue of Microorganisms (GCM) 10K type strain sequencing project: providing services to taxonomists for standard genome sequencing and annotation.</title>
        <authorList>
            <consortium name="The Broad Institute Genomics Platform"/>
            <consortium name="The Broad Institute Genome Sequencing Center for Infectious Disease"/>
            <person name="Wu L."/>
            <person name="Ma J."/>
        </authorList>
    </citation>
    <scope>NUCLEOTIDE SEQUENCE [LARGE SCALE GENOMIC DNA]</scope>
    <source>
        <strain evidence="11">CGMCC 1.3240</strain>
    </source>
</reference>
<dbReference type="InterPro" id="IPR008844">
    <property type="entry name" value="Spore_GerAC-like"/>
</dbReference>
<comment type="caution">
    <text evidence="10">The sequence shown here is derived from an EMBL/GenBank/DDBJ whole genome shotgun (WGS) entry which is preliminary data.</text>
</comment>
<evidence type="ECO:0000256" key="3">
    <source>
        <dbReference type="ARBA" id="ARBA00022544"/>
    </source>
</evidence>
<evidence type="ECO:0000256" key="6">
    <source>
        <dbReference type="ARBA" id="ARBA00023139"/>
    </source>
</evidence>
<dbReference type="PANTHER" id="PTHR35789:SF1">
    <property type="entry name" value="SPORE GERMINATION PROTEIN B3"/>
    <property type="match status" value="1"/>
</dbReference>
<dbReference type="PROSITE" id="PS51257">
    <property type="entry name" value="PROKAR_LIPOPROTEIN"/>
    <property type="match status" value="1"/>
</dbReference>
<dbReference type="PANTHER" id="PTHR35789">
    <property type="entry name" value="SPORE GERMINATION PROTEIN B3"/>
    <property type="match status" value="1"/>
</dbReference>
<comment type="similarity">
    <text evidence="2">Belongs to the GerABKC lipoprotein family.</text>
</comment>
<keyword evidence="7" id="KW-0449">Lipoprotein</keyword>
<evidence type="ECO:0000256" key="7">
    <source>
        <dbReference type="ARBA" id="ARBA00023288"/>
    </source>
</evidence>
<evidence type="ECO:0000259" key="9">
    <source>
        <dbReference type="Pfam" id="PF25198"/>
    </source>
</evidence>
<keyword evidence="6" id="KW-0564">Palmitate</keyword>
<comment type="subcellular location">
    <subcellularLocation>
        <location evidence="1">Membrane</location>
        <topology evidence="1">Lipid-anchor</topology>
    </subcellularLocation>
</comment>
<keyword evidence="3" id="KW-0309">Germination</keyword>
<dbReference type="RefSeq" id="WP_379191323.1">
    <property type="nucleotide sequence ID" value="NZ_JBHSOW010000103.1"/>
</dbReference>
<organism evidence="10 11">
    <name type="scientific">Paenibacillus solisilvae</name>
    <dbReference type="NCBI Taxonomy" id="2486751"/>
    <lineage>
        <taxon>Bacteria</taxon>
        <taxon>Bacillati</taxon>
        <taxon>Bacillota</taxon>
        <taxon>Bacilli</taxon>
        <taxon>Bacillales</taxon>
        <taxon>Paenibacillaceae</taxon>
        <taxon>Paenibacillus</taxon>
    </lineage>
</organism>
<evidence type="ECO:0000256" key="4">
    <source>
        <dbReference type="ARBA" id="ARBA00022729"/>
    </source>
</evidence>